<dbReference type="EMBL" id="CP092864">
    <property type="protein sequence ID" value="UYV62873.1"/>
    <property type="molecule type" value="Genomic_DNA"/>
</dbReference>
<accession>A0ABY6K325</accession>
<proteinExistence type="predicted"/>
<protein>
    <submittedName>
        <fullName evidence="3">Uncharacterized protein</fullName>
    </submittedName>
</protein>
<keyword evidence="4" id="KW-1185">Reference proteome</keyword>
<keyword evidence="1" id="KW-0812">Transmembrane</keyword>
<evidence type="ECO:0000313" key="4">
    <source>
        <dbReference type="Proteomes" id="UP001235939"/>
    </source>
</evidence>
<dbReference type="Proteomes" id="UP001235939">
    <property type="component" value="Chromosome 02"/>
</dbReference>
<evidence type="ECO:0000313" key="3">
    <source>
        <dbReference type="EMBL" id="UYV62873.1"/>
    </source>
</evidence>
<feature type="transmembrane region" description="Helical" evidence="1">
    <location>
        <begin position="199"/>
        <end position="219"/>
    </location>
</feature>
<feature type="signal peptide" evidence="2">
    <location>
        <begin position="1"/>
        <end position="17"/>
    </location>
</feature>
<evidence type="ECO:0000256" key="1">
    <source>
        <dbReference type="SAM" id="Phobius"/>
    </source>
</evidence>
<sequence>MLRILLCVACLGYAVMAKEEYSNGGSSSSVSFPGSAGSDSSAAVNSGGRATQNGQGNLYYYYYPVAERPKDNAGGYAAAASSQTYATSAVAPESYDHQPAGSEYSAEESGYSAPHMDSAAAAAAAAASYGAAGGYPPHALSAGYAAPSAPAGYGAAAAGYGAYPNAAYGSNLAGYGGQYGYGISQGEYGQQKKLGLSSLIMPMLALAGLGLLIPTVTNLSSRTKKTKRSVNDSRLERYLALYRSAVENEDCMSRIVCEMGDAVSDVKGKTAILTIMEKFTPAWMRQKMSIFKSAALTSEMGKCKKYKC</sequence>
<name>A0ABY6K325_9ARAC</name>
<reference evidence="3 4" key="1">
    <citation type="submission" date="2022-01" db="EMBL/GenBank/DDBJ databases">
        <title>A chromosomal length assembly of Cordylochernes scorpioides.</title>
        <authorList>
            <person name="Zeh D."/>
            <person name="Zeh J."/>
        </authorList>
    </citation>
    <scope>NUCLEOTIDE SEQUENCE [LARGE SCALE GENOMIC DNA]</scope>
    <source>
        <strain evidence="3">IN4F17</strain>
        <tissue evidence="3">Whole Body</tissue>
    </source>
</reference>
<keyword evidence="2" id="KW-0732">Signal</keyword>
<gene>
    <name evidence="3" type="ORF">LAZ67_2002198</name>
</gene>
<feature type="chain" id="PRO_5046919360" evidence="2">
    <location>
        <begin position="18"/>
        <end position="308"/>
    </location>
</feature>
<organism evidence="3 4">
    <name type="scientific">Cordylochernes scorpioides</name>
    <dbReference type="NCBI Taxonomy" id="51811"/>
    <lineage>
        <taxon>Eukaryota</taxon>
        <taxon>Metazoa</taxon>
        <taxon>Ecdysozoa</taxon>
        <taxon>Arthropoda</taxon>
        <taxon>Chelicerata</taxon>
        <taxon>Arachnida</taxon>
        <taxon>Pseudoscorpiones</taxon>
        <taxon>Cheliferoidea</taxon>
        <taxon>Chernetidae</taxon>
        <taxon>Cordylochernes</taxon>
    </lineage>
</organism>
<keyword evidence="1" id="KW-1133">Transmembrane helix</keyword>
<keyword evidence="1" id="KW-0472">Membrane</keyword>
<evidence type="ECO:0000256" key="2">
    <source>
        <dbReference type="SAM" id="SignalP"/>
    </source>
</evidence>